<accession>A0A1M6U6H1</accession>
<proteinExistence type="predicted"/>
<name>A0A1M6U6H1_9BACT</name>
<protein>
    <submittedName>
        <fullName evidence="1">Uncharacterized protein</fullName>
    </submittedName>
</protein>
<gene>
    <name evidence="1" type="ORF">SAMN02745216_03831</name>
</gene>
<reference evidence="2" key="1">
    <citation type="submission" date="2016-11" db="EMBL/GenBank/DDBJ databases">
        <authorList>
            <person name="Varghese N."/>
            <person name="Submissions S."/>
        </authorList>
    </citation>
    <scope>NUCLEOTIDE SEQUENCE [LARGE SCALE GENOMIC DNA]</scope>
    <source>
        <strain evidence="2">DSM 16219</strain>
    </source>
</reference>
<evidence type="ECO:0000313" key="2">
    <source>
        <dbReference type="Proteomes" id="UP000183994"/>
    </source>
</evidence>
<evidence type="ECO:0000313" key="1">
    <source>
        <dbReference type="EMBL" id="SHK64751.1"/>
    </source>
</evidence>
<keyword evidence="2" id="KW-1185">Reference proteome</keyword>
<dbReference type="AlphaFoldDB" id="A0A1M6U6H1"/>
<sequence>MIYFTFFNKIMKNASKIHAFNTNTAGRHAQPLQQTGVYRDSYNMLSEPVVCMGYFVGAPIIASPAIFPEGPESFRAPLFRRSRAWPLGRRRLCQGLAVVRHGAHLRLKLLVIGPERHNFRPAPPALPCLWADCANFPPDSQVIDATGCVDIFGKVLKSP</sequence>
<dbReference type="EMBL" id="FQZU01000029">
    <property type="protein sequence ID" value="SHK64751.1"/>
    <property type="molecule type" value="Genomic_DNA"/>
</dbReference>
<organism evidence="1 2">
    <name type="scientific">Desulfatibacillum alkenivorans DSM 16219</name>
    <dbReference type="NCBI Taxonomy" id="1121393"/>
    <lineage>
        <taxon>Bacteria</taxon>
        <taxon>Pseudomonadati</taxon>
        <taxon>Thermodesulfobacteriota</taxon>
        <taxon>Desulfobacteria</taxon>
        <taxon>Desulfobacterales</taxon>
        <taxon>Desulfatibacillaceae</taxon>
        <taxon>Desulfatibacillum</taxon>
    </lineage>
</organism>
<dbReference type="Proteomes" id="UP000183994">
    <property type="component" value="Unassembled WGS sequence"/>
</dbReference>